<dbReference type="OrthoDB" id="10616436at2759"/>
<organism evidence="1 2">
    <name type="scientific">Ambispora leptoticha</name>
    <dbReference type="NCBI Taxonomy" id="144679"/>
    <lineage>
        <taxon>Eukaryota</taxon>
        <taxon>Fungi</taxon>
        <taxon>Fungi incertae sedis</taxon>
        <taxon>Mucoromycota</taxon>
        <taxon>Glomeromycotina</taxon>
        <taxon>Glomeromycetes</taxon>
        <taxon>Archaeosporales</taxon>
        <taxon>Ambisporaceae</taxon>
        <taxon>Ambispora</taxon>
    </lineage>
</organism>
<gene>
    <name evidence="1" type="ORF">ALEPTO_LOCUS14641</name>
</gene>
<evidence type="ECO:0000313" key="2">
    <source>
        <dbReference type="Proteomes" id="UP000789508"/>
    </source>
</evidence>
<dbReference type="EMBL" id="CAJVPS010058496">
    <property type="protein sequence ID" value="CAG8780245.1"/>
    <property type="molecule type" value="Genomic_DNA"/>
</dbReference>
<name>A0A9N9JGV9_9GLOM</name>
<accession>A0A9N9JGV9</accession>
<evidence type="ECO:0000313" key="1">
    <source>
        <dbReference type="EMBL" id="CAG8780245.1"/>
    </source>
</evidence>
<protein>
    <submittedName>
        <fullName evidence="1">670_t:CDS:1</fullName>
    </submittedName>
</protein>
<sequence length="94" mass="10692">SAREGISPCNRMPGNYNNYHTDLGIGPMVDRTIEQQKLEIHGNSDDILNKFLSCAQNILLPKSLYDKKLKAIWHDFADFCRAHNLTPLPSLPNR</sequence>
<keyword evidence="2" id="KW-1185">Reference proteome</keyword>
<proteinExistence type="predicted"/>
<feature type="non-terminal residue" evidence="1">
    <location>
        <position position="94"/>
    </location>
</feature>
<dbReference type="AlphaFoldDB" id="A0A9N9JGV9"/>
<feature type="non-terminal residue" evidence="1">
    <location>
        <position position="1"/>
    </location>
</feature>
<comment type="caution">
    <text evidence="1">The sequence shown here is derived from an EMBL/GenBank/DDBJ whole genome shotgun (WGS) entry which is preliminary data.</text>
</comment>
<dbReference type="Proteomes" id="UP000789508">
    <property type="component" value="Unassembled WGS sequence"/>
</dbReference>
<reference evidence="1" key="1">
    <citation type="submission" date="2021-06" db="EMBL/GenBank/DDBJ databases">
        <authorList>
            <person name="Kallberg Y."/>
            <person name="Tangrot J."/>
            <person name="Rosling A."/>
        </authorList>
    </citation>
    <scope>NUCLEOTIDE SEQUENCE</scope>
    <source>
        <strain evidence="1">FL130A</strain>
    </source>
</reference>